<evidence type="ECO:0000256" key="12">
    <source>
        <dbReference type="SAM" id="MobiDB-lite"/>
    </source>
</evidence>
<evidence type="ECO:0000256" key="11">
    <source>
        <dbReference type="RuleBase" id="RU003357"/>
    </source>
</evidence>
<dbReference type="InterPro" id="IPR000531">
    <property type="entry name" value="Beta-barrel_TonB"/>
</dbReference>
<keyword evidence="7 10" id="KW-0472">Membrane</keyword>
<evidence type="ECO:0000256" key="3">
    <source>
        <dbReference type="ARBA" id="ARBA00022452"/>
    </source>
</evidence>
<comment type="subcellular location">
    <subcellularLocation>
        <location evidence="1 10">Cell outer membrane</location>
        <topology evidence="1 10">Multi-pass membrane protein</topology>
    </subcellularLocation>
</comment>
<comment type="similarity">
    <text evidence="10 11">Belongs to the TonB-dependent receptor family.</text>
</comment>
<feature type="region of interest" description="Disordered" evidence="12">
    <location>
        <begin position="274"/>
        <end position="302"/>
    </location>
</feature>
<evidence type="ECO:0000313" key="16">
    <source>
        <dbReference type="EMBL" id="MFD1333033.1"/>
    </source>
</evidence>
<proteinExistence type="inferred from homology"/>
<dbReference type="EMBL" id="JBHTMX010000156">
    <property type="protein sequence ID" value="MFD1333033.1"/>
    <property type="molecule type" value="Genomic_DNA"/>
</dbReference>
<keyword evidence="2 10" id="KW-0813">Transport</keyword>
<keyword evidence="3 10" id="KW-1134">Transmembrane beta strand</keyword>
<accession>A0ABW3ZAR2</accession>
<keyword evidence="8 16" id="KW-0675">Receptor</keyword>
<evidence type="ECO:0000256" key="1">
    <source>
        <dbReference type="ARBA" id="ARBA00004571"/>
    </source>
</evidence>
<gene>
    <name evidence="16" type="ORF">ACFQ4O_13590</name>
</gene>
<evidence type="ECO:0000313" key="17">
    <source>
        <dbReference type="Proteomes" id="UP001597171"/>
    </source>
</evidence>
<dbReference type="InterPro" id="IPR036942">
    <property type="entry name" value="Beta-barrel_TonB_sf"/>
</dbReference>
<evidence type="ECO:0000256" key="13">
    <source>
        <dbReference type="SAM" id="SignalP"/>
    </source>
</evidence>
<evidence type="ECO:0000256" key="10">
    <source>
        <dbReference type="PROSITE-ProRule" id="PRU01360"/>
    </source>
</evidence>
<sequence>MRYIRSRIAVSLGALVAACGPALSQAVPASAAPDASETGVFQLGEISVIGTDRAAGGTSGQALSQDRATAQDMYVFNRASLDDALTLVPGVHVDGFGGSRNEKVAYIRGFDLFQAPLSIDGVRVYLPYDNRLDLGRFITPDLAAVEVQKGYVSVLNGPGGMGGAINLVTRKPTKALDFSAQETIDFGNTGKLASHVGAASLGTLQEKFYLQANAGYRSSDGFFLSRRFDPVSFGGVETENGGRRDHAETRDWRVNLKAGVTPNDTDEYSISYTKQEGRKEAPFSTEEPIRGVTGPSPTGTPSFQRSWEWPKWDYESVYFLSHTALGEKSYVNGKLFYNKLNNLLSAYDDGTFTTRATGRSFDSYYDETGYGGSVELGTELIPMNTLKGAFHWRRDVHEPRNLASPGVNSVFDAEAEQSEDTMSFALENTFHATERLDLVAGLSYDRRVLDKAEYVVDSGADSYLREYDKKNDGAWNWQAAAIYKLSEAGRVHASVSDRTRFPTLWERFSTRFGDALPNPGLEAERAQNWEMGWTDMVRPGLTLGATAFYSDVKDVIQGVTVTMTDPTDPTQELVYNQNQNVGDGDYYGVELKAEWTATDTLAFGGHYTYLRRKIDAPENPEIKPVGTPRHSALLYAKWRAYEGLDLTPSVELSSSRYSTNRSENAYDKNGGFVLVNMSADYAFTENFSAGVGVRNLFDKNYAVQYGYPEAGRTLFARAKATF</sequence>
<dbReference type="Pfam" id="PF00593">
    <property type="entry name" value="TonB_dep_Rec_b-barrel"/>
    <property type="match status" value="1"/>
</dbReference>
<organism evidence="16 17">
    <name type="scientific">Methylopila musalis</name>
    <dbReference type="NCBI Taxonomy" id="1134781"/>
    <lineage>
        <taxon>Bacteria</taxon>
        <taxon>Pseudomonadati</taxon>
        <taxon>Pseudomonadota</taxon>
        <taxon>Alphaproteobacteria</taxon>
        <taxon>Hyphomicrobiales</taxon>
        <taxon>Methylopilaceae</taxon>
        <taxon>Methylopila</taxon>
    </lineage>
</organism>
<feature type="domain" description="TonB-dependent receptor-like beta-barrel" evidence="14">
    <location>
        <begin position="266"/>
        <end position="696"/>
    </location>
</feature>
<dbReference type="InterPro" id="IPR039426">
    <property type="entry name" value="TonB-dep_rcpt-like"/>
</dbReference>
<evidence type="ECO:0000256" key="2">
    <source>
        <dbReference type="ARBA" id="ARBA00022448"/>
    </source>
</evidence>
<keyword evidence="5 13" id="KW-0732">Signal</keyword>
<feature type="domain" description="TonB-dependent receptor plug" evidence="15">
    <location>
        <begin position="67"/>
        <end position="164"/>
    </location>
</feature>
<dbReference type="Proteomes" id="UP001597171">
    <property type="component" value="Unassembled WGS sequence"/>
</dbReference>
<feature type="signal peptide" evidence="13">
    <location>
        <begin position="1"/>
        <end position="31"/>
    </location>
</feature>
<evidence type="ECO:0000256" key="9">
    <source>
        <dbReference type="ARBA" id="ARBA00023237"/>
    </source>
</evidence>
<name>A0ABW3ZAR2_9HYPH</name>
<dbReference type="SUPFAM" id="SSF56935">
    <property type="entry name" value="Porins"/>
    <property type="match status" value="1"/>
</dbReference>
<evidence type="ECO:0000256" key="8">
    <source>
        <dbReference type="ARBA" id="ARBA00023170"/>
    </source>
</evidence>
<keyword evidence="4 10" id="KW-0812">Transmembrane</keyword>
<keyword evidence="6 11" id="KW-0798">TonB box</keyword>
<dbReference type="InterPro" id="IPR037066">
    <property type="entry name" value="Plug_dom_sf"/>
</dbReference>
<keyword evidence="17" id="KW-1185">Reference proteome</keyword>
<evidence type="ECO:0000256" key="6">
    <source>
        <dbReference type="ARBA" id="ARBA00023077"/>
    </source>
</evidence>
<protein>
    <submittedName>
        <fullName evidence="16">TonB-dependent receptor plug domain-containing protein</fullName>
    </submittedName>
</protein>
<dbReference type="InterPro" id="IPR012910">
    <property type="entry name" value="Plug_dom"/>
</dbReference>
<dbReference type="PROSITE" id="PS52016">
    <property type="entry name" value="TONB_DEPENDENT_REC_3"/>
    <property type="match status" value="1"/>
</dbReference>
<evidence type="ECO:0000259" key="14">
    <source>
        <dbReference type="Pfam" id="PF00593"/>
    </source>
</evidence>
<evidence type="ECO:0000256" key="7">
    <source>
        <dbReference type="ARBA" id="ARBA00023136"/>
    </source>
</evidence>
<dbReference type="PANTHER" id="PTHR30069">
    <property type="entry name" value="TONB-DEPENDENT OUTER MEMBRANE RECEPTOR"/>
    <property type="match status" value="1"/>
</dbReference>
<comment type="caution">
    <text evidence="16">The sequence shown here is derived from an EMBL/GenBank/DDBJ whole genome shotgun (WGS) entry which is preliminary data.</text>
</comment>
<evidence type="ECO:0000259" key="15">
    <source>
        <dbReference type="Pfam" id="PF07715"/>
    </source>
</evidence>
<dbReference type="Gene3D" id="2.170.130.10">
    <property type="entry name" value="TonB-dependent receptor, plug domain"/>
    <property type="match status" value="1"/>
</dbReference>
<dbReference type="Gene3D" id="2.40.170.20">
    <property type="entry name" value="TonB-dependent receptor, beta-barrel domain"/>
    <property type="match status" value="1"/>
</dbReference>
<dbReference type="CDD" id="cd01347">
    <property type="entry name" value="ligand_gated_channel"/>
    <property type="match status" value="1"/>
</dbReference>
<reference evidence="17" key="1">
    <citation type="journal article" date="2019" name="Int. J. Syst. Evol. Microbiol.">
        <title>The Global Catalogue of Microorganisms (GCM) 10K type strain sequencing project: providing services to taxonomists for standard genome sequencing and annotation.</title>
        <authorList>
            <consortium name="The Broad Institute Genomics Platform"/>
            <consortium name="The Broad Institute Genome Sequencing Center for Infectious Disease"/>
            <person name="Wu L."/>
            <person name="Ma J."/>
        </authorList>
    </citation>
    <scope>NUCLEOTIDE SEQUENCE [LARGE SCALE GENOMIC DNA]</scope>
    <source>
        <strain evidence="17">CCUG 61696</strain>
    </source>
</reference>
<evidence type="ECO:0000256" key="5">
    <source>
        <dbReference type="ARBA" id="ARBA00022729"/>
    </source>
</evidence>
<dbReference type="Pfam" id="PF07715">
    <property type="entry name" value="Plug"/>
    <property type="match status" value="1"/>
</dbReference>
<keyword evidence="9 10" id="KW-0998">Cell outer membrane</keyword>
<evidence type="ECO:0000256" key="4">
    <source>
        <dbReference type="ARBA" id="ARBA00022692"/>
    </source>
</evidence>
<dbReference type="PANTHER" id="PTHR30069:SF29">
    <property type="entry name" value="HEMOGLOBIN AND HEMOGLOBIN-HAPTOGLOBIN-BINDING PROTEIN 1-RELATED"/>
    <property type="match status" value="1"/>
</dbReference>
<dbReference type="RefSeq" id="WP_378776231.1">
    <property type="nucleotide sequence ID" value="NZ_JBHTMX010000156.1"/>
</dbReference>
<dbReference type="PROSITE" id="PS51257">
    <property type="entry name" value="PROKAR_LIPOPROTEIN"/>
    <property type="match status" value="1"/>
</dbReference>
<feature type="chain" id="PRO_5046636577" evidence="13">
    <location>
        <begin position="32"/>
        <end position="722"/>
    </location>
</feature>